<comment type="caution">
    <text evidence="3">The sequence shown here is derived from an EMBL/GenBank/DDBJ whole genome shotgun (WGS) entry which is preliminary data.</text>
</comment>
<accession>A0ABT3TXL7</accession>
<keyword evidence="1" id="KW-0732">Signal</keyword>
<name>A0ABT3TXL7_9ACTN</name>
<dbReference type="InterPro" id="IPR025637">
    <property type="entry name" value="DUF4333"/>
</dbReference>
<dbReference type="Proteomes" id="UP001163064">
    <property type="component" value="Unassembled WGS sequence"/>
</dbReference>
<gene>
    <name evidence="3" type="ORF">OFY01_18845</name>
</gene>
<reference evidence="3" key="1">
    <citation type="submission" date="2022-10" db="EMBL/GenBank/DDBJ databases">
        <title>Streptomyces beihaiensis sp. nov., a chitin degrading actinobacterium, isolated from shrimp pond soil.</title>
        <authorList>
            <person name="Xie J."/>
            <person name="Shen N."/>
        </authorList>
    </citation>
    <scope>NUCLEOTIDE SEQUENCE</scope>
    <source>
        <strain evidence="3">GXMU-J5</strain>
    </source>
</reference>
<evidence type="ECO:0000259" key="2">
    <source>
        <dbReference type="Pfam" id="PF14230"/>
    </source>
</evidence>
<evidence type="ECO:0000313" key="4">
    <source>
        <dbReference type="Proteomes" id="UP001163064"/>
    </source>
</evidence>
<dbReference type="PROSITE" id="PS51257">
    <property type="entry name" value="PROKAR_LIPOPROTEIN"/>
    <property type="match status" value="1"/>
</dbReference>
<dbReference type="RefSeq" id="WP_266601412.1">
    <property type="nucleotide sequence ID" value="NZ_JAPHNL010000240.1"/>
</dbReference>
<sequence length="117" mass="11711">MINARTTAATWVLSTVAAVALLAGCSGSVHVGSSAPKMSKGKLADAVAQKLADTTGQPKPDVTCPEDLVGKVGTTTRCKLTAKDGSTLGVNVKVTKVDGTDINFDIQADATPSPAAG</sequence>
<dbReference type="EMBL" id="JAPHNL010000240">
    <property type="protein sequence ID" value="MCX3061781.1"/>
    <property type="molecule type" value="Genomic_DNA"/>
</dbReference>
<feature type="chain" id="PRO_5045801092" evidence="1">
    <location>
        <begin position="32"/>
        <end position="117"/>
    </location>
</feature>
<organism evidence="3 4">
    <name type="scientific">Streptomyces beihaiensis</name>
    <dbReference type="NCBI Taxonomy" id="2984495"/>
    <lineage>
        <taxon>Bacteria</taxon>
        <taxon>Bacillati</taxon>
        <taxon>Actinomycetota</taxon>
        <taxon>Actinomycetes</taxon>
        <taxon>Kitasatosporales</taxon>
        <taxon>Streptomycetaceae</taxon>
        <taxon>Streptomyces</taxon>
    </lineage>
</organism>
<feature type="domain" description="DUF4333" evidence="2">
    <location>
        <begin position="21"/>
        <end position="99"/>
    </location>
</feature>
<proteinExistence type="predicted"/>
<dbReference type="Pfam" id="PF14230">
    <property type="entry name" value="DUF4333"/>
    <property type="match status" value="1"/>
</dbReference>
<evidence type="ECO:0000313" key="3">
    <source>
        <dbReference type="EMBL" id="MCX3061781.1"/>
    </source>
</evidence>
<evidence type="ECO:0000256" key="1">
    <source>
        <dbReference type="SAM" id="SignalP"/>
    </source>
</evidence>
<feature type="signal peptide" evidence="1">
    <location>
        <begin position="1"/>
        <end position="31"/>
    </location>
</feature>
<protein>
    <submittedName>
        <fullName evidence="3">DUF4333 domain-containing protein</fullName>
    </submittedName>
</protein>
<keyword evidence="4" id="KW-1185">Reference proteome</keyword>